<dbReference type="EMBL" id="JAULSX010000004">
    <property type="protein sequence ID" value="KAK3492121.1"/>
    <property type="molecule type" value="Genomic_DNA"/>
</dbReference>
<evidence type="ECO:0000256" key="1">
    <source>
        <dbReference type="SAM" id="MobiDB-lite"/>
    </source>
</evidence>
<reference evidence="2 3" key="1">
    <citation type="journal article" date="2023" name="Mol. Phylogenet. Evol.">
        <title>Genome-scale phylogeny and comparative genomics of the fungal order Sordariales.</title>
        <authorList>
            <person name="Hensen N."/>
            <person name="Bonometti L."/>
            <person name="Westerberg I."/>
            <person name="Brannstrom I.O."/>
            <person name="Guillou S."/>
            <person name="Cros-Aarteil S."/>
            <person name="Calhoun S."/>
            <person name="Haridas S."/>
            <person name="Kuo A."/>
            <person name="Mondo S."/>
            <person name="Pangilinan J."/>
            <person name="Riley R."/>
            <person name="LaButti K."/>
            <person name="Andreopoulos B."/>
            <person name="Lipzen A."/>
            <person name="Chen C."/>
            <person name="Yan M."/>
            <person name="Daum C."/>
            <person name="Ng V."/>
            <person name="Clum A."/>
            <person name="Steindorff A."/>
            <person name="Ohm R.A."/>
            <person name="Martin F."/>
            <person name="Silar P."/>
            <person name="Natvig D.O."/>
            <person name="Lalanne C."/>
            <person name="Gautier V."/>
            <person name="Ament-Velasquez S.L."/>
            <person name="Kruys A."/>
            <person name="Hutchinson M.I."/>
            <person name="Powell A.J."/>
            <person name="Barry K."/>
            <person name="Miller A.N."/>
            <person name="Grigoriev I.V."/>
            <person name="Debuchy R."/>
            <person name="Gladieux P."/>
            <person name="Hiltunen Thoren M."/>
            <person name="Johannesson H."/>
        </authorList>
    </citation>
    <scope>NUCLEOTIDE SEQUENCE [LARGE SCALE GENOMIC DNA]</scope>
    <source>
        <strain evidence="2 3">FGSC 10403</strain>
    </source>
</reference>
<keyword evidence="3" id="KW-1185">Reference proteome</keyword>
<dbReference type="GeneID" id="87875815"/>
<sequence>MIYTRPMVPDTLIFIIPRHVTSTVPQVKVDTIFARRNSLAKVVTTTPPKPQPLARAQGTLRTSHIPHLPHLHPALHTRVSSLVHQEVQKLADIPGMRVELVLYWVPANYGVTRQKEAGKIAMKCRKNGKSMFFVNDEERPSEDLPKSVSLLVRDVLILERLRINKERRANGKASPATTTHRKVARAIAEPAMNQDRPALSPAETLKTQLQEPHPNHSKPRDPPQAPGGQDLTTEGEERADKGCHNPLEEQALVDRQLLIETYEHHIRYCKEMALPGRSIRGTQQLWKNAAESYCFDLEELVPDHPLTRVPRHPLLAFIFSSP</sequence>
<dbReference type="AlphaFoldDB" id="A0AAJ0I7I0"/>
<feature type="region of interest" description="Disordered" evidence="1">
    <location>
        <begin position="207"/>
        <end position="241"/>
    </location>
</feature>
<organism evidence="2 3">
    <name type="scientific">Neurospora hispaniola</name>
    <dbReference type="NCBI Taxonomy" id="588809"/>
    <lineage>
        <taxon>Eukaryota</taxon>
        <taxon>Fungi</taxon>
        <taxon>Dikarya</taxon>
        <taxon>Ascomycota</taxon>
        <taxon>Pezizomycotina</taxon>
        <taxon>Sordariomycetes</taxon>
        <taxon>Sordariomycetidae</taxon>
        <taxon>Sordariales</taxon>
        <taxon>Sordariaceae</taxon>
        <taxon>Neurospora</taxon>
    </lineage>
</organism>
<gene>
    <name evidence="2" type="ORF">B0T23DRAFT_395540</name>
</gene>
<accession>A0AAJ0I7I0</accession>
<evidence type="ECO:0000313" key="3">
    <source>
        <dbReference type="Proteomes" id="UP001285908"/>
    </source>
</evidence>
<protein>
    <submittedName>
        <fullName evidence="2">Uncharacterized protein</fullName>
    </submittedName>
</protein>
<comment type="caution">
    <text evidence="2">The sequence shown here is derived from an EMBL/GenBank/DDBJ whole genome shotgun (WGS) entry which is preliminary data.</text>
</comment>
<name>A0AAJ0I7I0_9PEZI</name>
<evidence type="ECO:0000313" key="2">
    <source>
        <dbReference type="EMBL" id="KAK3492121.1"/>
    </source>
</evidence>
<proteinExistence type="predicted"/>
<dbReference type="RefSeq" id="XP_062692579.1">
    <property type="nucleotide sequence ID" value="XM_062838193.1"/>
</dbReference>
<dbReference type="Proteomes" id="UP001285908">
    <property type="component" value="Unassembled WGS sequence"/>
</dbReference>